<dbReference type="InterPro" id="IPR014001">
    <property type="entry name" value="Helicase_ATP-bd"/>
</dbReference>
<dbReference type="GO" id="GO:0005634">
    <property type="term" value="C:nucleus"/>
    <property type="evidence" value="ECO:0007669"/>
    <property type="project" value="UniProtKB-SubCell"/>
</dbReference>
<dbReference type="GO" id="GO:0004386">
    <property type="term" value="F:helicase activity"/>
    <property type="evidence" value="ECO:0007669"/>
    <property type="project" value="UniProtKB-KW"/>
</dbReference>
<dbReference type="InterPro" id="IPR050496">
    <property type="entry name" value="SNF2_RAD54_helicase_repair"/>
</dbReference>
<dbReference type="SMART" id="SM00487">
    <property type="entry name" value="DEXDc"/>
    <property type="match status" value="1"/>
</dbReference>
<keyword evidence="2" id="KW-0378">Hydrolase</keyword>
<dbReference type="CDD" id="cd18793">
    <property type="entry name" value="SF2_C_SNF"/>
    <property type="match status" value="1"/>
</dbReference>
<name>A0AAX7VUC8_ASTCA</name>
<dbReference type="CDD" id="cd18005">
    <property type="entry name" value="DEXHc_ERCC6L2"/>
    <property type="match status" value="1"/>
</dbReference>
<feature type="domain" description="Helicase C-terminal" evidence="7">
    <location>
        <begin position="505"/>
        <end position="662"/>
    </location>
</feature>
<evidence type="ECO:0000256" key="4">
    <source>
        <dbReference type="ARBA" id="ARBA00023242"/>
    </source>
</evidence>
<feature type="region of interest" description="Disordered" evidence="5">
    <location>
        <begin position="1123"/>
        <end position="1274"/>
    </location>
</feature>
<dbReference type="InterPro" id="IPR058052">
    <property type="entry name" value="DEXHc_ERCC6L2"/>
</dbReference>
<dbReference type="InterPro" id="IPR000330">
    <property type="entry name" value="SNF2_N"/>
</dbReference>
<dbReference type="FunFam" id="3.40.50.10810:FF:000019">
    <property type="entry name" value="DNA excision repair protein ERCC-6-like 2 isoform X1"/>
    <property type="match status" value="1"/>
</dbReference>
<feature type="compositionally biased region" description="Basic and acidic residues" evidence="5">
    <location>
        <begin position="803"/>
        <end position="831"/>
    </location>
</feature>
<dbReference type="GO" id="GO:0005524">
    <property type="term" value="F:ATP binding"/>
    <property type="evidence" value="ECO:0007669"/>
    <property type="project" value="InterPro"/>
</dbReference>
<reference evidence="8" key="3">
    <citation type="submission" date="2025-08" db="UniProtKB">
        <authorList>
            <consortium name="Ensembl"/>
        </authorList>
    </citation>
    <scope>IDENTIFICATION</scope>
</reference>
<dbReference type="PROSITE" id="PS51194">
    <property type="entry name" value="HELICASE_CTER"/>
    <property type="match status" value="1"/>
</dbReference>
<proteinExistence type="predicted"/>
<dbReference type="GO" id="GO:0016787">
    <property type="term" value="F:hydrolase activity"/>
    <property type="evidence" value="ECO:0007669"/>
    <property type="project" value="UniProtKB-KW"/>
</dbReference>
<evidence type="ECO:0000259" key="7">
    <source>
        <dbReference type="PROSITE" id="PS51194"/>
    </source>
</evidence>
<evidence type="ECO:0000256" key="1">
    <source>
        <dbReference type="ARBA" id="ARBA00004123"/>
    </source>
</evidence>
<dbReference type="Gene3D" id="3.40.50.10810">
    <property type="entry name" value="Tandem AAA-ATPase domain"/>
    <property type="match status" value="1"/>
</dbReference>
<dbReference type="PANTHER" id="PTHR45629:SF7">
    <property type="entry name" value="DNA EXCISION REPAIR PROTEIN ERCC-6-RELATED"/>
    <property type="match status" value="1"/>
</dbReference>
<keyword evidence="3" id="KW-0347">Helicase</keyword>
<protein>
    <recommendedName>
        <fullName evidence="10">Excision repair cross-complementation group 6-like 2</fullName>
    </recommendedName>
</protein>
<dbReference type="PANTHER" id="PTHR45629">
    <property type="entry name" value="SNF2/RAD54 FAMILY MEMBER"/>
    <property type="match status" value="1"/>
</dbReference>
<evidence type="ECO:0000313" key="9">
    <source>
        <dbReference type="Proteomes" id="UP000265100"/>
    </source>
</evidence>
<keyword evidence="3" id="KW-0067">ATP-binding</keyword>
<evidence type="ECO:0000313" key="8">
    <source>
        <dbReference type="Ensembl" id="ENSACLP00000085464.1"/>
    </source>
</evidence>
<reference evidence="8 9" key="1">
    <citation type="submission" date="2018-05" db="EMBL/GenBank/DDBJ databases">
        <authorList>
            <person name="Datahose"/>
        </authorList>
    </citation>
    <scope>NUCLEOTIDE SEQUENCE</scope>
</reference>
<feature type="region of interest" description="Disordered" evidence="5">
    <location>
        <begin position="895"/>
        <end position="945"/>
    </location>
</feature>
<dbReference type="Ensembl" id="ENSACLT00000087735.1">
    <property type="protein sequence ID" value="ENSACLP00000085464.1"/>
    <property type="gene ID" value="ENSACLG00000015088.2"/>
</dbReference>
<sequence length="1371" mass="155721">MASTSAVGKAEWREGDSCLALHLRHGVLREATIQKLTSSSLNEDTAWVIFKDTNKDVGEDEQEAEAIPVSKLVRPGLRDFMHEKPWFPTSLIDPKLCVPLELSDADEDRVPYTINRYLRAYQQEGIRFIYNNYIRSRGCILGDDMGLGKTVQVIGFLAAVLHKTGTWEDIANNRPQFLHNFDISVTFLFKVFLIVAPLSVLYNWKDELDTWGHFQCVVVHGLRKEEELARIKKGRVEIALTTYETLRLCLDQFNKIDWSGVVVDEAHKIKNPDSQITQAMKELRCKVRIGLTGTILQNNLEELWCVMDWAIPGCLGSLGHFKNKFSDPIEQGQRHSATKRALATGRKAVRALVRKISHWFFRRTKALIKEQLPKKDDRVVYCSMTEFQQTVYQAVLGSEDVTLLLRSSEKCDCHSRRTRRSCCYKTNSDGVHMKELYFSYLAILRKVANHVALLQSTPGTSKKQEKYVSAVCAKVFQKFPEFVHRCKNEAFEALSDPMYSGKMKVLQKLLKFYLQKRDKVLIFSLSTKLLDVMESYCMAVGLDFSRLDGSTKSKERVQIVRDFNSSSHINLCLVSTMAGGLGLNFVGANVVVLFDPTWNPANDLQAIDRAYRIGQCRDVTVLRLISLGTVEEVIYLRQIYKQQLHSSVVGKESSRRYFEAVRGHGDHKDELFGIKNLFRLQTQGTCLTRKILEVRYDASNVSTGVLDFSSEEDEREQGVKRKASNLSTDDCNRSRSATTGPGRMSLQQHGFSKLFERVKEAPALEGQTSPEGEGSCFEEDPEEEKREDTSTSITGNVGVHLGTETRDTSCNSDRKLRDNGDNGRQDGDTGLKRQIREIITVDEDGNKNSKVEKNKVNKLKTTFRQKHKFGGYSDESEDFDLEAKSWSKKDTLYLHDGAEKGGGRTDCSKRRQSASERDKRRSKYTEDIETFSSSEEEHVSPHMERSRVKLQKLGQRPVTGVQEVVYTHSNQRIVGGSKAEELISRAAVRDVFERKMYSQLPANHLLGTQEVQTRGQTLIWSIDSSHIVKISCHLQYLTQFSIFRWVFCTFFLHYRPFSFLSFFCRQQLEEMAEKFKFPTVHQFAVEILSKDSTQRLALLHQYYTSLNLPELADTVKNNFPQPVSAQASPLAANSEIKNPQKDASKATKNLTFTQKNFRTKPETSQKTPVPPKKARNSKGDTPKPRKKQRISQRNVLEPLSDVPSPESEEQDETHCSARGLKRTKGGSVSTSGAHIAGGGLARGKEQEQKSSLRISETLQREQRENSQPPSISTNRSYLTELIGDTSILDDLLKPKPKSTQHIPKTPPVAPGSRKDFWDILNEGNEESINRLTDLEEVQRVCITTNFAARTVSAEKDSKSLWKTNDKFLWKK</sequence>
<dbReference type="PROSITE" id="PS51192">
    <property type="entry name" value="HELICASE_ATP_BIND_1"/>
    <property type="match status" value="1"/>
</dbReference>
<reference evidence="8" key="4">
    <citation type="submission" date="2025-09" db="UniProtKB">
        <authorList>
            <consortium name="Ensembl"/>
        </authorList>
    </citation>
    <scope>IDENTIFICATION</scope>
</reference>
<feature type="compositionally biased region" description="Basic and acidic residues" evidence="5">
    <location>
        <begin position="935"/>
        <end position="945"/>
    </location>
</feature>
<evidence type="ECO:0000256" key="2">
    <source>
        <dbReference type="ARBA" id="ARBA00022801"/>
    </source>
</evidence>
<dbReference type="Proteomes" id="UP000265100">
    <property type="component" value="Chromosome 12"/>
</dbReference>
<dbReference type="Gene3D" id="3.40.50.300">
    <property type="entry name" value="P-loop containing nucleotide triphosphate hydrolases"/>
    <property type="match status" value="1"/>
</dbReference>
<reference evidence="9" key="2">
    <citation type="submission" date="2023-03" db="EMBL/GenBank/DDBJ databases">
        <authorList>
            <consortium name="Wellcome Sanger Institute Data Sharing"/>
        </authorList>
    </citation>
    <scope>NUCLEOTIDE SEQUENCE [LARGE SCALE GENOMIC DNA]</scope>
</reference>
<dbReference type="InterPro" id="IPR057931">
    <property type="entry name" value="RHH_ERCC6L2"/>
</dbReference>
<comment type="subcellular location">
    <subcellularLocation>
        <location evidence="1">Nucleus</location>
    </subcellularLocation>
</comment>
<feature type="compositionally biased region" description="Polar residues" evidence="5">
    <location>
        <begin position="724"/>
        <end position="746"/>
    </location>
</feature>
<dbReference type="InterPro" id="IPR038718">
    <property type="entry name" value="SNF2-like_sf"/>
</dbReference>
<dbReference type="Pfam" id="PF00176">
    <property type="entry name" value="SNF2-rel_dom"/>
    <property type="match status" value="1"/>
</dbReference>
<dbReference type="InterPro" id="IPR027417">
    <property type="entry name" value="P-loop_NTPase"/>
</dbReference>
<keyword evidence="4" id="KW-0539">Nucleus</keyword>
<feature type="region of interest" description="Disordered" evidence="5">
    <location>
        <begin position="708"/>
        <end position="746"/>
    </location>
</feature>
<accession>A0AAX7VUC8</accession>
<evidence type="ECO:0000256" key="3">
    <source>
        <dbReference type="ARBA" id="ARBA00022806"/>
    </source>
</evidence>
<evidence type="ECO:0000256" key="5">
    <source>
        <dbReference type="SAM" id="MobiDB-lite"/>
    </source>
</evidence>
<feature type="region of interest" description="Disordered" evidence="5">
    <location>
        <begin position="763"/>
        <end position="831"/>
    </location>
</feature>
<evidence type="ECO:0000259" key="6">
    <source>
        <dbReference type="PROSITE" id="PS51192"/>
    </source>
</evidence>
<dbReference type="Pfam" id="PF00271">
    <property type="entry name" value="Helicase_C"/>
    <property type="match status" value="1"/>
</dbReference>
<keyword evidence="9" id="KW-1185">Reference proteome</keyword>
<feature type="compositionally biased region" description="Polar residues" evidence="5">
    <location>
        <begin position="1146"/>
        <end position="1167"/>
    </location>
</feature>
<dbReference type="InterPro" id="IPR001650">
    <property type="entry name" value="Helicase_C-like"/>
</dbReference>
<organism evidence="8 9">
    <name type="scientific">Astatotilapia calliptera</name>
    <name type="common">Eastern happy</name>
    <name type="synonym">Chromis callipterus</name>
    <dbReference type="NCBI Taxonomy" id="8154"/>
    <lineage>
        <taxon>Eukaryota</taxon>
        <taxon>Metazoa</taxon>
        <taxon>Chordata</taxon>
        <taxon>Craniata</taxon>
        <taxon>Vertebrata</taxon>
        <taxon>Euteleostomi</taxon>
        <taxon>Actinopterygii</taxon>
        <taxon>Neopterygii</taxon>
        <taxon>Teleostei</taxon>
        <taxon>Neoteleostei</taxon>
        <taxon>Acanthomorphata</taxon>
        <taxon>Ovalentaria</taxon>
        <taxon>Cichlomorphae</taxon>
        <taxon>Cichliformes</taxon>
        <taxon>Cichlidae</taxon>
        <taxon>African cichlids</taxon>
        <taxon>Pseudocrenilabrinae</taxon>
        <taxon>Haplochromini</taxon>
        <taxon>Astatotilapia</taxon>
    </lineage>
</organism>
<dbReference type="SUPFAM" id="SSF52540">
    <property type="entry name" value="P-loop containing nucleoside triphosphate hydrolases"/>
    <property type="match status" value="2"/>
</dbReference>
<feature type="domain" description="Helicase ATP-binding" evidence="6">
    <location>
        <begin position="130"/>
        <end position="313"/>
    </location>
</feature>
<feature type="compositionally biased region" description="Basic and acidic residues" evidence="5">
    <location>
        <begin position="895"/>
        <end position="926"/>
    </location>
</feature>
<feature type="compositionally biased region" description="Polar residues" evidence="5">
    <location>
        <begin position="1265"/>
        <end position="1274"/>
    </location>
</feature>
<keyword evidence="3" id="KW-0547">Nucleotide-binding</keyword>
<dbReference type="GeneTree" id="ENSGT00940000161328"/>
<evidence type="ECO:0008006" key="10">
    <source>
        <dbReference type="Google" id="ProtNLM"/>
    </source>
</evidence>
<dbReference type="Pfam" id="PF25806">
    <property type="entry name" value="RHH_ERCC6L2"/>
    <property type="match status" value="1"/>
</dbReference>
<dbReference type="InterPro" id="IPR049730">
    <property type="entry name" value="SNF2/RAD54-like_C"/>
</dbReference>
<dbReference type="SMART" id="SM00490">
    <property type="entry name" value="HELICc"/>
    <property type="match status" value="1"/>
</dbReference>